<accession>A0A8H6VRR5</accession>
<dbReference type="AlphaFoldDB" id="A0A8H6VRR5"/>
<dbReference type="SUPFAM" id="SSF50129">
    <property type="entry name" value="GroES-like"/>
    <property type="match status" value="1"/>
</dbReference>
<dbReference type="GeneID" id="59351836"/>
<dbReference type="InterPro" id="IPR013154">
    <property type="entry name" value="ADH-like_N"/>
</dbReference>
<dbReference type="InterPro" id="IPR013149">
    <property type="entry name" value="ADH-like_C"/>
</dbReference>
<dbReference type="Proteomes" id="UP000636479">
    <property type="component" value="Unassembled WGS sequence"/>
</dbReference>
<evidence type="ECO:0000313" key="3">
    <source>
        <dbReference type="Proteomes" id="UP000636479"/>
    </source>
</evidence>
<organism evidence="2 3">
    <name type="scientific">Mycena indigotica</name>
    <dbReference type="NCBI Taxonomy" id="2126181"/>
    <lineage>
        <taxon>Eukaryota</taxon>
        <taxon>Fungi</taxon>
        <taxon>Dikarya</taxon>
        <taxon>Basidiomycota</taxon>
        <taxon>Agaricomycotina</taxon>
        <taxon>Agaricomycetes</taxon>
        <taxon>Agaricomycetidae</taxon>
        <taxon>Agaricales</taxon>
        <taxon>Marasmiineae</taxon>
        <taxon>Mycenaceae</taxon>
        <taxon>Mycena</taxon>
    </lineage>
</organism>
<dbReference type="PANTHER" id="PTHR45033">
    <property type="match status" value="1"/>
</dbReference>
<dbReference type="GO" id="GO:0016491">
    <property type="term" value="F:oxidoreductase activity"/>
    <property type="evidence" value="ECO:0007669"/>
    <property type="project" value="InterPro"/>
</dbReference>
<feature type="domain" description="Enoyl reductase (ER)" evidence="1">
    <location>
        <begin position="16"/>
        <end position="347"/>
    </location>
</feature>
<evidence type="ECO:0000259" key="1">
    <source>
        <dbReference type="SMART" id="SM00829"/>
    </source>
</evidence>
<proteinExistence type="predicted"/>
<gene>
    <name evidence="2" type="ORF">MIND_01285000</name>
</gene>
<dbReference type="InterPro" id="IPR011032">
    <property type="entry name" value="GroES-like_sf"/>
</dbReference>
<dbReference type="SUPFAM" id="SSF51735">
    <property type="entry name" value="NAD(P)-binding Rossmann-fold domains"/>
    <property type="match status" value="1"/>
</dbReference>
<dbReference type="SMART" id="SM00829">
    <property type="entry name" value="PKS_ER"/>
    <property type="match status" value="1"/>
</dbReference>
<protein>
    <submittedName>
        <fullName evidence="2">Alcohol dehydrogenase superfamily protein</fullName>
    </submittedName>
</protein>
<dbReference type="PANTHER" id="PTHR45033:SF2">
    <property type="entry name" value="ZINC-TYPE ALCOHOL DEHYDROGENASE-LIKE PROTEIN C1773.06C"/>
    <property type="match status" value="1"/>
</dbReference>
<dbReference type="RefSeq" id="XP_037214526.1">
    <property type="nucleotide sequence ID" value="XM_037369320.1"/>
</dbReference>
<keyword evidence="3" id="KW-1185">Reference proteome</keyword>
<dbReference type="EMBL" id="JACAZF010000013">
    <property type="protein sequence ID" value="KAF7291404.1"/>
    <property type="molecule type" value="Genomic_DNA"/>
</dbReference>
<dbReference type="Pfam" id="PF08240">
    <property type="entry name" value="ADH_N"/>
    <property type="match status" value="1"/>
</dbReference>
<dbReference type="OrthoDB" id="9930022at2759"/>
<sequence length="350" mass="36889">MSIPQTARQYEVHAAGSVEGLKLVDVQVPKPKSTEVLVKIRAVSLQYRDLLVVNGAYPAPVLDNVVPGSDMAGDVVSVGEDVAEWAVGDRVMANFYPDLLHEDAMSPEIIGNTLGAAVNGVLAEYRVFPAHGLVAIPDHLSYEEASTLPCAALTAYNALIDGFEQVKAGDTLLIQGTGGVSIFGLQFAVASGATTIVISSSDAKLAVATKLGARHTINYATTPDWDAEVLRLTNGRGVDRVLEVVGNSSLRKSIAATRLGGSIDILGFLGGLDTEAAVDIIGPSIWKQLKIRGLSVGSVAQLKAMTRLMAANTETTRPVVDKVFAWAAARDAFAYMQAQNHVGKVVVRVA</sequence>
<comment type="caution">
    <text evidence="2">The sequence shown here is derived from an EMBL/GenBank/DDBJ whole genome shotgun (WGS) entry which is preliminary data.</text>
</comment>
<name>A0A8H6VRR5_9AGAR</name>
<evidence type="ECO:0000313" key="2">
    <source>
        <dbReference type="EMBL" id="KAF7291404.1"/>
    </source>
</evidence>
<dbReference type="Gene3D" id="3.90.180.10">
    <property type="entry name" value="Medium-chain alcohol dehydrogenases, catalytic domain"/>
    <property type="match status" value="1"/>
</dbReference>
<dbReference type="InterPro" id="IPR052711">
    <property type="entry name" value="Zinc_ADH-like"/>
</dbReference>
<dbReference type="CDD" id="cd08276">
    <property type="entry name" value="MDR7"/>
    <property type="match status" value="1"/>
</dbReference>
<dbReference type="Pfam" id="PF00107">
    <property type="entry name" value="ADH_zinc_N"/>
    <property type="match status" value="1"/>
</dbReference>
<dbReference type="InterPro" id="IPR036291">
    <property type="entry name" value="NAD(P)-bd_dom_sf"/>
</dbReference>
<reference evidence="2" key="1">
    <citation type="submission" date="2020-05" db="EMBL/GenBank/DDBJ databases">
        <title>Mycena genomes resolve the evolution of fungal bioluminescence.</title>
        <authorList>
            <person name="Tsai I.J."/>
        </authorList>
    </citation>
    <scope>NUCLEOTIDE SEQUENCE</scope>
    <source>
        <strain evidence="2">171206Taipei</strain>
    </source>
</reference>
<dbReference type="InterPro" id="IPR020843">
    <property type="entry name" value="ER"/>
</dbReference>
<dbReference type="Gene3D" id="3.40.50.720">
    <property type="entry name" value="NAD(P)-binding Rossmann-like Domain"/>
    <property type="match status" value="1"/>
</dbReference>